<evidence type="ECO:0000313" key="3">
    <source>
        <dbReference type="EMBL" id="RJP22378.1"/>
    </source>
</evidence>
<feature type="chain" id="PRO_5017214714" description="TonB family protein" evidence="2">
    <location>
        <begin position="24"/>
        <end position="329"/>
    </location>
</feature>
<feature type="compositionally biased region" description="Basic and acidic residues" evidence="1">
    <location>
        <begin position="84"/>
        <end position="107"/>
    </location>
</feature>
<evidence type="ECO:0000256" key="2">
    <source>
        <dbReference type="SAM" id="SignalP"/>
    </source>
</evidence>
<evidence type="ECO:0008006" key="5">
    <source>
        <dbReference type="Google" id="ProtNLM"/>
    </source>
</evidence>
<feature type="signal peptide" evidence="2">
    <location>
        <begin position="1"/>
        <end position="23"/>
    </location>
</feature>
<feature type="region of interest" description="Disordered" evidence="1">
    <location>
        <begin position="84"/>
        <end position="166"/>
    </location>
</feature>
<name>A0A3A4NP73_ABYX5</name>
<dbReference type="SUPFAM" id="SSF74653">
    <property type="entry name" value="TolA/TonB C-terminal domain"/>
    <property type="match status" value="1"/>
</dbReference>
<protein>
    <recommendedName>
        <fullName evidence="5">TonB family protein</fullName>
    </recommendedName>
</protein>
<dbReference type="EMBL" id="QZKU01000058">
    <property type="protein sequence ID" value="RJP22378.1"/>
    <property type="molecule type" value="Genomic_DNA"/>
</dbReference>
<evidence type="ECO:0000313" key="4">
    <source>
        <dbReference type="Proteomes" id="UP000265882"/>
    </source>
</evidence>
<dbReference type="Proteomes" id="UP000265882">
    <property type="component" value="Unassembled WGS sequence"/>
</dbReference>
<dbReference type="Gene3D" id="3.30.1150.10">
    <property type="match status" value="1"/>
</dbReference>
<reference evidence="3 4" key="1">
    <citation type="journal article" date="2017" name="ISME J.">
        <title>Energy and carbon metabolisms in a deep terrestrial subsurface fluid microbial community.</title>
        <authorList>
            <person name="Momper L."/>
            <person name="Jungbluth S.P."/>
            <person name="Lee M.D."/>
            <person name="Amend J.P."/>
        </authorList>
    </citation>
    <scope>NUCLEOTIDE SEQUENCE [LARGE SCALE GENOMIC DNA]</scope>
    <source>
        <strain evidence="3">SURF_5</strain>
    </source>
</reference>
<proteinExistence type="predicted"/>
<accession>A0A3A4NP73</accession>
<evidence type="ECO:0000256" key="1">
    <source>
        <dbReference type="SAM" id="MobiDB-lite"/>
    </source>
</evidence>
<gene>
    <name evidence="3" type="ORF">C4520_08300</name>
</gene>
<dbReference type="AlphaFoldDB" id="A0A3A4NP73"/>
<comment type="caution">
    <text evidence="3">The sequence shown here is derived from an EMBL/GenBank/DDBJ whole genome shotgun (WGS) entry which is preliminary data.</text>
</comment>
<feature type="compositionally biased region" description="Basic and acidic residues" evidence="1">
    <location>
        <begin position="134"/>
        <end position="153"/>
    </location>
</feature>
<sequence length="329" mass="36058">MAGSRSFRVALLASALLHMGAFAAFDQDVISRKLLAPPQIAVAKKKPEIVRFELVETPDSAKVDAAPKSARLMSDKNTRAQDLFQSEKKLPDAPHMEGKNPDARDTRPQMISPPETPRQAQKPAPPAKPAEPVRQPEKQPPAKEPAETKKDAKIGVSIEPEPLQQAKMEPDLDTAKKEVIQLAKKSADVSMPVAPAQSSRVVSAASPRNTNADAEITGELSYAASRHFFGEYLLAMKQAVERQWISRLVTKYTGLVVSKAVIDFKIQPDGRVTDMSVNSSEGDPYFPLVCVSSINDAQPFGPIPYSQAVGLPEEFMNKPLNIRFTFQYD</sequence>
<keyword evidence="2" id="KW-0732">Signal</keyword>
<organism evidence="3 4">
    <name type="scientific">Abyssobacteria bacterium (strain SURF_5)</name>
    <dbReference type="NCBI Taxonomy" id="2093360"/>
    <lineage>
        <taxon>Bacteria</taxon>
        <taxon>Pseudomonadati</taxon>
        <taxon>Candidatus Hydrogenedentota</taxon>
        <taxon>Candidatus Abyssobacteria</taxon>
    </lineage>
</organism>